<dbReference type="AlphaFoldDB" id="A0A160TRS9"/>
<sequence length="202" mass="21830">MFTGIVAAQGQVTDLVHHDGDLSIQINVGELRANDAKLGESISVSGVCLTVVNIDETLVTFDVSAETLKRTALGLLQIGTMVNLERAMMFNDRYGGHLVTGHIDAVGYLESREDSARSVQMTFSGDREIAPYIAQKGSITVDGVSLTVNSVHDLTSGVKFDVNIVPHSLEVTTLGERSVGDCVHLEADLVARYLNRLRQCSR</sequence>
<gene>
    <name evidence="10" type="ORF">MGWOODY_XGa348</name>
</gene>
<feature type="domain" description="Lumazine-binding" evidence="9">
    <location>
        <begin position="98"/>
        <end position="198"/>
    </location>
</feature>
<feature type="domain" description="Lumazine-binding" evidence="9">
    <location>
        <begin position="1"/>
        <end position="97"/>
    </location>
</feature>
<keyword evidence="6" id="KW-0686">Riboflavin biosynthesis</keyword>
<accession>A0A160TRS9</accession>
<organism evidence="10">
    <name type="scientific">hydrothermal vent metagenome</name>
    <dbReference type="NCBI Taxonomy" id="652676"/>
    <lineage>
        <taxon>unclassified sequences</taxon>
        <taxon>metagenomes</taxon>
        <taxon>ecological metagenomes</taxon>
    </lineage>
</organism>
<comment type="pathway">
    <text evidence="3">Cofactor biosynthesis; riboflavin biosynthesis; riboflavin from 2-hydroxy-3-oxobutyl phosphate and 5-amino-6-(D-ribitylamino)uracil: step 2/2.</text>
</comment>
<protein>
    <recommendedName>
        <fullName evidence="5">Riboflavin synthase</fullName>
        <ecNumber evidence="4">2.5.1.9</ecNumber>
    </recommendedName>
</protein>
<dbReference type="EMBL" id="CZRL01000059">
    <property type="protein sequence ID" value="CUS51329.1"/>
    <property type="molecule type" value="Genomic_DNA"/>
</dbReference>
<dbReference type="InterPro" id="IPR023366">
    <property type="entry name" value="ATP_synth_asu-like_sf"/>
</dbReference>
<dbReference type="Gene3D" id="2.40.30.20">
    <property type="match status" value="2"/>
</dbReference>
<dbReference type="PIRSF" id="PIRSF000498">
    <property type="entry name" value="Riboflavin_syn_A"/>
    <property type="match status" value="1"/>
</dbReference>
<dbReference type="NCBIfam" id="TIGR00187">
    <property type="entry name" value="ribE"/>
    <property type="match status" value="1"/>
</dbReference>
<dbReference type="InterPro" id="IPR026017">
    <property type="entry name" value="Lumazine-bd_dom"/>
</dbReference>
<dbReference type="PANTHER" id="PTHR21098">
    <property type="entry name" value="RIBOFLAVIN SYNTHASE ALPHA CHAIN"/>
    <property type="match status" value="1"/>
</dbReference>
<evidence type="ECO:0000256" key="7">
    <source>
        <dbReference type="ARBA" id="ARBA00022679"/>
    </source>
</evidence>
<evidence type="ECO:0000259" key="9">
    <source>
        <dbReference type="PROSITE" id="PS51177"/>
    </source>
</evidence>
<dbReference type="GO" id="GO:0009231">
    <property type="term" value="P:riboflavin biosynthetic process"/>
    <property type="evidence" value="ECO:0007669"/>
    <property type="project" value="UniProtKB-KW"/>
</dbReference>
<evidence type="ECO:0000256" key="2">
    <source>
        <dbReference type="ARBA" id="ARBA00002803"/>
    </source>
</evidence>
<keyword evidence="7 10" id="KW-0808">Transferase</keyword>
<name>A0A160TRS9_9ZZZZ</name>
<keyword evidence="8" id="KW-0677">Repeat</keyword>
<dbReference type="FunFam" id="2.40.30.20:FF:000003">
    <property type="entry name" value="Riboflavin synthase, alpha subunit"/>
    <property type="match status" value="1"/>
</dbReference>
<dbReference type="InterPro" id="IPR017938">
    <property type="entry name" value="Riboflavin_synthase-like_b-brl"/>
</dbReference>
<evidence type="ECO:0000256" key="6">
    <source>
        <dbReference type="ARBA" id="ARBA00022619"/>
    </source>
</evidence>
<dbReference type="NCBIfam" id="NF009566">
    <property type="entry name" value="PRK13020.1"/>
    <property type="match status" value="1"/>
</dbReference>
<dbReference type="SUPFAM" id="SSF63380">
    <property type="entry name" value="Riboflavin synthase domain-like"/>
    <property type="match status" value="2"/>
</dbReference>
<reference evidence="10" key="1">
    <citation type="submission" date="2015-10" db="EMBL/GenBank/DDBJ databases">
        <authorList>
            <person name="Gilbert D.G."/>
        </authorList>
    </citation>
    <scope>NUCLEOTIDE SEQUENCE</scope>
</reference>
<dbReference type="InterPro" id="IPR001783">
    <property type="entry name" value="Lumazine-bd"/>
</dbReference>
<evidence type="ECO:0000256" key="5">
    <source>
        <dbReference type="ARBA" id="ARBA00013950"/>
    </source>
</evidence>
<evidence type="ECO:0000256" key="8">
    <source>
        <dbReference type="ARBA" id="ARBA00022737"/>
    </source>
</evidence>
<evidence type="ECO:0000256" key="1">
    <source>
        <dbReference type="ARBA" id="ARBA00000968"/>
    </source>
</evidence>
<evidence type="ECO:0000313" key="10">
    <source>
        <dbReference type="EMBL" id="CUS51329.1"/>
    </source>
</evidence>
<dbReference type="GO" id="GO:0004746">
    <property type="term" value="F:riboflavin synthase activity"/>
    <property type="evidence" value="ECO:0007669"/>
    <property type="project" value="UniProtKB-EC"/>
</dbReference>
<dbReference type="FunFam" id="2.40.30.20:FF:000004">
    <property type="entry name" value="Riboflavin synthase, alpha subunit"/>
    <property type="match status" value="1"/>
</dbReference>
<dbReference type="PROSITE" id="PS51177">
    <property type="entry name" value="LUMAZINE_BIND"/>
    <property type="match status" value="2"/>
</dbReference>
<dbReference type="EC" id="2.5.1.9" evidence="4"/>
<evidence type="ECO:0000256" key="3">
    <source>
        <dbReference type="ARBA" id="ARBA00004887"/>
    </source>
</evidence>
<proteinExistence type="predicted"/>
<comment type="function">
    <text evidence="2">Catalyzes the dismutation of two molecules of 6,7-dimethyl-8-ribityllumazine, resulting in the formation of riboflavin and 5-amino-6-(D-ribitylamino)uracil.</text>
</comment>
<dbReference type="NCBIfam" id="NF006767">
    <property type="entry name" value="PRK09289.1"/>
    <property type="match status" value="1"/>
</dbReference>
<dbReference type="Pfam" id="PF00677">
    <property type="entry name" value="Lum_binding"/>
    <property type="match status" value="2"/>
</dbReference>
<dbReference type="PANTHER" id="PTHR21098:SF12">
    <property type="entry name" value="RIBOFLAVIN SYNTHASE"/>
    <property type="match status" value="1"/>
</dbReference>
<evidence type="ECO:0000256" key="4">
    <source>
        <dbReference type="ARBA" id="ARBA00012827"/>
    </source>
</evidence>
<comment type="catalytic activity">
    <reaction evidence="1">
        <text>2 6,7-dimethyl-8-(1-D-ribityl)lumazine + H(+) = 5-amino-6-(D-ribitylamino)uracil + riboflavin</text>
        <dbReference type="Rhea" id="RHEA:20772"/>
        <dbReference type="ChEBI" id="CHEBI:15378"/>
        <dbReference type="ChEBI" id="CHEBI:15934"/>
        <dbReference type="ChEBI" id="CHEBI:57986"/>
        <dbReference type="ChEBI" id="CHEBI:58201"/>
        <dbReference type="EC" id="2.5.1.9"/>
    </reaction>
</comment>
<dbReference type="CDD" id="cd00402">
    <property type="entry name" value="Riboflavin_synthase_like"/>
    <property type="match status" value="1"/>
</dbReference>